<evidence type="ECO:0000313" key="2">
    <source>
        <dbReference type="Proteomes" id="UP000246145"/>
    </source>
</evidence>
<dbReference type="AlphaFoldDB" id="A0A2U1CRE8"/>
<dbReference type="OrthoDB" id="8689594at2"/>
<name>A0A2U1CRE8_9BURK</name>
<sequence>MTIDLSLACGRYDRTGALLDGRVGIEGCQVTAVSLTPEETFFRVFTQHEFDVAELSFSTYLIQTARGECEYIAIPAFVSRAFRHSGFYVRTDRVSCPGGLRGKRVGVPEYQVTAAVWGRGILQHEYGVLPSEISWVAGGVEDVGRREKVHMDPPPGVEIVSAGDMPLSRQLALGEIDAILAPRMPSCFRDGSEHVGRLFPDSRVVEADYFKRTGIFPIMHVVGIRKSLVRKHPWLAASTMKAFLQARAAALPSLDDTTALATSLPWLNQEAEFTRSVMGEEPWPYGVEKNARTLEAMLSYHHEQGLSPRRLALEEVFHPGSMQQFKI</sequence>
<organism evidence="1 2">
    <name type="scientific">Pusillimonas noertemannii</name>
    <dbReference type="NCBI Taxonomy" id="305977"/>
    <lineage>
        <taxon>Bacteria</taxon>
        <taxon>Pseudomonadati</taxon>
        <taxon>Pseudomonadota</taxon>
        <taxon>Betaproteobacteria</taxon>
        <taxon>Burkholderiales</taxon>
        <taxon>Alcaligenaceae</taxon>
        <taxon>Pusillimonas</taxon>
    </lineage>
</organism>
<proteinExistence type="predicted"/>
<reference evidence="1 2" key="1">
    <citation type="submission" date="2018-04" db="EMBL/GenBank/DDBJ databases">
        <title>Genomic Encyclopedia of Type Strains, Phase IV (KMG-IV): sequencing the most valuable type-strain genomes for metagenomic binning, comparative biology and taxonomic classification.</title>
        <authorList>
            <person name="Goeker M."/>
        </authorList>
    </citation>
    <scope>NUCLEOTIDE SEQUENCE [LARGE SCALE GENOMIC DNA]</scope>
    <source>
        <strain evidence="1 2">DSM 10065</strain>
    </source>
</reference>
<dbReference type="EMBL" id="QEKO01000001">
    <property type="protein sequence ID" value="PVY68477.1"/>
    <property type="molecule type" value="Genomic_DNA"/>
</dbReference>
<dbReference type="RefSeq" id="WP_116517580.1">
    <property type="nucleotide sequence ID" value="NZ_JACCEX010000001.1"/>
</dbReference>
<protein>
    <submittedName>
        <fullName evidence="1">4,5-dihydroxyphthalate decarboxylase</fullName>
    </submittedName>
</protein>
<evidence type="ECO:0000313" key="1">
    <source>
        <dbReference type="EMBL" id="PVY68477.1"/>
    </source>
</evidence>
<comment type="caution">
    <text evidence="1">The sequence shown here is derived from an EMBL/GenBank/DDBJ whole genome shotgun (WGS) entry which is preliminary data.</text>
</comment>
<dbReference type="Proteomes" id="UP000246145">
    <property type="component" value="Unassembled WGS sequence"/>
</dbReference>
<gene>
    <name evidence="1" type="ORF">C7440_0879</name>
</gene>
<keyword evidence="2" id="KW-1185">Reference proteome</keyword>
<accession>A0A2U1CRE8</accession>
<dbReference type="SUPFAM" id="SSF53850">
    <property type="entry name" value="Periplasmic binding protein-like II"/>
    <property type="match status" value="1"/>
</dbReference>